<name>A0AAV2TG74_CALDB</name>
<dbReference type="Gene3D" id="3.30.160.60">
    <property type="entry name" value="Classic Zinc Finger"/>
    <property type="match status" value="3"/>
</dbReference>
<dbReference type="SUPFAM" id="SSF57667">
    <property type="entry name" value="beta-beta-alpha zinc fingers"/>
    <property type="match status" value="4"/>
</dbReference>
<evidence type="ECO:0000256" key="4">
    <source>
        <dbReference type="ARBA" id="ARBA00022833"/>
    </source>
</evidence>
<dbReference type="PROSITE" id="PS50157">
    <property type="entry name" value="ZINC_FINGER_C2H2_2"/>
    <property type="match status" value="6"/>
</dbReference>
<evidence type="ECO:0000256" key="5">
    <source>
        <dbReference type="PROSITE-ProRule" id="PRU00042"/>
    </source>
</evidence>
<dbReference type="PANTHER" id="PTHR24379:SF127">
    <property type="entry name" value="BLOODY FINGERS-RELATED"/>
    <property type="match status" value="1"/>
</dbReference>
<feature type="domain" description="C2H2-type" evidence="6">
    <location>
        <begin position="86"/>
        <end position="109"/>
    </location>
</feature>
<dbReference type="PROSITE" id="PS00028">
    <property type="entry name" value="ZINC_FINGER_C2H2_1"/>
    <property type="match status" value="6"/>
</dbReference>
<evidence type="ECO:0000313" key="8">
    <source>
        <dbReference type="Proteomes" id="UP001497525"/>
    </source>
</evidence>
<evidence type="ECO:0000259" key="6">
    <source>
        <dbReference type="PROSITE" id="PS50157"/>
    </source>
</evidence>
<dbReference type="AlphaFoldDB" id="A0AAV2TG74"/>
<reference evidence="7" key="1">
    <citation type="submission" date="2024-06" db="EMBL/GenBank/DDBJ databases">
        <authorList>
            <person name="Liu X."/>
            <person name="Lenzi L."/>
            <person name="Haldenby T S."/>
            <person name="Uol C."/>
        </authorList>
    </citation>
    <scope>NUCLEOTIDE SEQUENCE</scope>
</reference>
<feature type="domain" description="C2H2-type" evidence="6">
    <location>
        <begin position="220"/>
        <end position="247"/>
    </location>
</feature>
<evidence type="ECO:0000256" key="1">
    <source>
        <dbReference type="ARBA" id="ARBA00022723"/>
    </source>
</evidence>
<keyword evidence="1" id="KW-0479">Metal-binding</keyword>
<dbReference type="Pfam" id="PF00096">
    <property type="entry name" value="zf-C2H2"/>
    <property type="match status" value="3"/>
</dbReference>
<comment type="caution">
    <text evidence="7">The sequence shown here is derived from an EMBL/GenBank/DDBJ whole genome shotgun (WGS) entry which is preliminary data.</text>
</comment>
<protein>
    <recommendedName>
        <fullName evidence="6">C2H2-type domain-containing protein</fullName>
    </recommendedName>
</protein>
<dbReference type="InterPro" id="IPR013087">
    <property type="entry name" value="Znf_C2H2_type"/>
</dbReference>
<dbReference type="GO" id="GO:0008270">
    <property type="term" value="F:zinc ion binding"/>
    <property type="evidence" value="ECO:0007669"/>
    <property type="project" value="UniProtKB-KW"/>
</dbReference>
<keyword evidence="2" id="KW-0677">Repeat</keyword>
<feature type="domain" description="C2H2-type" evidence="6">
    <location>
        <begin position="116"/>
        <end position="143"/>
    </location>
</feature>
<evidence type="ECO:0000256" key="2">
    <source>
        <dbReference type="ARBA" id="ARBA00022737"/>
    </source>
</evidence>
<dbReference type="SMART" id="SM00355">
    <property type="entry name" value="ZnF_C2H2"/>
    <property type="match status" value="8"/>
</dbReference>
<dbReference type="Proteomes" id="UP001497525">
    <property type="component" value="Unassembled WGS sequence"/>
</dbReference>
<feature type="domain" description="C2H2-type" evidence="6">
    <location>
        <begin position="248"/>
        <end position="275"/>
    </location>
</feature>
<organism evidence="7 8">
    <name type="scientific">Calicophoron daubneyi</name>
    <name type="common">Rumen fluke</name>
    <name type="synonym">Paramphistomum daubneyi</name>
    <dbReference type="NCBI Taxonomy" id="300641"/>
    <lineage>
        <taxon>Eukaryota</taxon>
        <taxon>Metazoa</taxon>
        <taxon>Spiralia</taxon>
        <taxon>Lophotrochozoa</taxon>
        <taxon>Platyhelminthes</taxon>
        <taxon>Trematoda</taxon>
        <taxon>Digenea</taxon>
        <taxon>Plagiorchiida</taxon>
        <taxon>Pronocephalata</taxon>
        <taxon>Paramphistomoidea</taxon>
        <taxon>Paramphistomidae</taxon>
        <taxon>Calicophoron</taxon>
    </lineage>
</organism>
<dbReference type="PANTHER" id="PTHR24379">
    <property type="entry name" value="KRAB AND ZINC FINGER DOMAIN-CONTAINING"/>
    <property type="match status" value="1"/>
</dbReference>
<feature type="domain" description="C2H2-type" evidence="6">
    <location>
        <begin position="144"/>
        <end position="166"/>
    </location>
</feature>
<dbReference type="EMBL" id="CAXLJL010000256">
    <property type="protein sequence ID" value="CAL5135316.1"/>
    <property type="molecule type" value="Genomic_DNA"/>
</dbReference>
<proteinExistence type="predicted"/>
<sequence>MVGANQPEQSSSLTPGGCSGASLGSDSAVEQFQCPLCPHSPLSRAGLLCHVTASHGEQLVAVCKICQQLFSSSEIQAHVLRCKGAHVCPYCRSTFALSSYLQRHIHRRHYSSLVRPICDSCGKTFSSVAALSLHRQLHSGEFSHSCDLCGALFAQKLHVKLHLDSHHAYVELFDSPKPFNCATCGRGFLFSVSLQCHRLQHTKLVKKSKPPLFYFYFTELICTTCGKQFAYRSEFERHKTTHSKKMPHQCPFCSQSFSRPSLLRIHILRHTDPASLTCPYCLHAYASRSYLAQHIEKHKEMSDIQQPPSVSSMSSTCSVADVELGALSDGCGISTIGETLIDHVLSSENCTDVLDGSGATHLISPNVNFLHAVLYGTSS</sequence>
<dbReference type="Gene3D" id="1.10.8.1320">
    <property type="match status" value="1"/>
</dbReference>
<dbReference type="InterPro" id="IPR036236">
    <property type="entry name" value="Znf_C2H2_sf"/>
</dbReference>
<evidence type="ECO:0000256" key="3">
    <source>
        <dbReference type="ARBA" id="ARBA00022771"/>
    </source>
</evidence>
<gene>
    <name evidence="7" type="ORF">CDAUBV1_LOCUS9477</name>
</gene>
<evidence type="ECO:0000313" key="7">
    <source>
        <dbReference type="EMBL" id="CAL5135316.1"/>
    </source>
</evidence>
<keyword evidence="3 5" id="KW-0863">Zinc-finger</keyword>
<keyword evidence="4" id="KW-0862">Zinc</keyword>
<feature type="domain" description="C2H2-type" evidence="6">
    <location>
        <begin position="179"/>
        <end position="202"/>
    </location>
</feature>
<accession>A0AAV2TG74</accession>